<sequence length="160" mass="18387">MKIDETVKRLNAVSQSAGAYEYKNEKKILVTWSTFTVLIVPYKAKTMFDCHFVNPHIELPADVKAQISGIIGKFLRTPIKERFPEKKYCLRWIDDDAGKSFLGLYRKTTGHSDPFWFLFGEPNLDAIFTESELNQLKKDNPRLAPAIDAMKEPAEDKDDE</sequence>
<evidence type="ECO:0000313" key="2">
    <source>
        <dbReference type="EMBL" id="MCD7138812.1"/>
    </source>
</evidence>
<comment type="caution">
    <text evidence="2">The sequence shown here is derived from an EMBL/GenBank/DDBJ whole genome shotgun (WGS) entry which is preliminary data.</text>
</comment>
<accession>A0ABS8RCQ4</accession>
<reference evidence="2 3" key="1">
    <citation type="submission" date="2021-12" db="EMBL/GenBank/DDBJ databases">
        <title>A phylogenomic analysis of Limosilactobacillus reuteri reveals ancient and stable evolutionary relationships with rodents and birds and zoonotic transmission to humans.</title>
        <authorList>
            <person name="Li F."/>
            <person name="Li X."/>
            <person name="Cheng C."/>
            <person name="Tollenaar S."/>
            <person name="Zhang J.S."/>
            <person name="Simpson D."/>
            <person name="Tasseva G."/>
            <person name="Perez-Munoz M.E."/>
            <person name="Frese S."/>
            <person name="Gaenzle M.G."/>
            <person name="Walter J."/>
            <person name="Zheng J."/>
        </authorList>
    </citation>
    <scope>NUCLEOTIDE SEQUENCE [LARGE SCALE GENOMIC DNA]</scope>
    <source>
        <strain evidence="2 3">WF-AF5-A</strain>
    </source>
</reference>
<feature type="region of interest" description="Disordered" evidence="1">
    <location>
        <begin position="140"/>
        <end position="160"/>
    </location>
</feature>
<keyword evidence="3" id="KW-1185">Reference proteome</keyword>
<evidence type="ECO:0000256" key="1">
    <source>
        <dbReference type="SAM" id="MobiDB-lite"/>
    </source>
</evidence>
<name>A0ABS8RCQ4_9LACO</name>
<evidence type="ECO:0008006" key="4">
    <source>
        <dbReference type="Google" id="ProtNLM"/>
    </source>
</evidence>
<protein>
    <recommendedName>
        <fullName evidence="4">DUF1642 domain-containing protein</fullName>
    </recommendedName>
</protein>
<dbReference type="RefSeq" id="WP_231795795.1">
    <property type="nucleotide sequence ID" value="NZ_JAJPDJ010000061.1"/>
</dbReference>
<organism evidence="2 3">
    <name type="scientific">Limosilactobacillus balticus</name>
    <dbReference type="NCBI Taxonomy" id="2759747"/>
    <lineage>
        <taxon>Bacteria</taxon>
        <taxon>Bacillati</taxon>
        <taxon>Bacillota</taxon>
        <taxon>Bacilli</taxon>
        <taxon>Lactobacillales</taxon>
        <taxon>Lactobacillaceae</taxon>
        <taxon>Limosilactobacillus</taxon>
    </lineage>
</organism>
<dbReference type="Proteomes" id="UP001200032">
    <property type="component" value="Unassembled WGS sequence"/>
</dbReference>
<evidence type="ECO:0000313" key="3">
    <source>
        <dbReference type="Proteomes" id="UP001200032"/>
    </source>
</evidence>
<proteinExistence type="predicted"/>
<gene>
    <name evidence="2" type="ORF">LTY59_06210</name>
</gene>
<dbReference type="EMBL" id="JAJPDJ010000061">
    <property type="protein sequence ID" value="MCD7138812.1"/>
    <property type="molecule type" value="Genomic_DNA"/>
</dbReference>